<evidence type="ECO:0000313" key="7">
    <source>
        <dbReference type="Proteomes" id="UP001300096"/>
    </source>
</evidence>
<gene>
    <name evidence="6" type="ORF">KZC51_01380</name>
</gene>
<dbReference type="InterPro" id="IPR001647">
    <property type="entry name" value="HTH_TetR"/>
</dbReference>
<dbReference type="PANTHER" id="PTHR30055">
    <property type="entry name" value="HTH-TYPE TRANSCRIPTIONAL REGULATOR RUTR"/>
    <property type="match status" value="1"/>
</dbReference>
<feature type="DNA-binding region" description="H-T-H motif" evidence="4">
    <location>
        <begin position="50"/>
        <end position="69"/>
    </location>
</feature>
<dbReference type="RefSeq" id="WP_247628232.1">
    <property type="nucleotide sequence ID" value="NZ_JAHWXN010000001.1"/>
</dbReference>
<dbReference type="Pfam" id="PF00440">
    <property type="entry name" value="TetR_N"/>
    <property type="match status" value="1"/>
</dbReference>
<dbReference type="EMBL" id="JAHWXN010000001">
    <property type="protein sequence ID" value="MCK2034773.1"/>
    <property type="molecule type" value="Genomic_DNA"/>
</dbReference>
<evidence type="ECO:0000256" key="2">
    <source>
        <dbReference type="ARBA" id="ARBA00023125"/>
    </source>
</evidence>
<dbReference type="InterPro" id="IPR023772">
    <property type="entry name" value="DNA-bd_HTH_TetR-type_CS"/>
</dbReference>
<sequence>MPDDISCHHHSSYDSSCHHGAMPRWSPDAALRLEAAAMTLFAEQGYAGTTVPQIAEAAGLTTRTFFRHFSDKRDVLFLRDRELPQAVGDFMASIPQDCGGTATVRAGLAAACRGIQGWREQIARRRRIIRSEPALHERDLLRSHHLALAIEGALGQRGIDPVHAHTLAALAVTCFDLAMDRWLEGPSDLSFEDALTAVWTDLQGWINE</sequence>
<evidence type="ECO:0000259" key="5">
    <source>
        <dbReference type="PROSITE" id="PS50977"/>
    </source>
</evidence>
<organism evidence="6 7">
    <name type="scientific">Microbacterium croceum</name>
    <dbReference type="NCBI Taxonomy" id="2851645"/>
    <lineage>
        <taxon>Bacteria</taxon>
        <taxon>Bacillati</taxon>
        <taxon>Actinomycetota</taxon>
        <taxon>Actinomycetes</taxon>
        <taxon>Micrococcales</taxon>
        <taxon>Microbacteriaceae</taxon>
        <taxon>Microbacterium</taxon>
    </lineage>
</organism>
<keyword evidence="1" id="KW-0805">Transcription regulation</keyword>
<dbReference type="PRINTS" id="PR00455">
    <property type="entry name" value="HTHTETR"/>
</dbReference>
<dbReference type="PROSITE" id="PS01081">
    <property type="entry name" value="HTH_TETR_1"/>
    <property type="match status" value="1"/>
</dbReference>
<keyword evidence="7" id="KW-1185">Reference proteome</keyword>
<dbReference type="PROSITE" id="PS50977">
    <property type="entry name" value="HTH_TETR_2"/>
    <property type="match status" value="1"/>
</dbReference>
<evidence type="ECO:0000256" key="1">
    <source>
        <dbReference type="ARBA" id="ARBA00023015"/>
    </source>
</evidence>
<reference evidence="6 7" key="1">
    <citation type="submission" date="2021-06" db="EMBL/GenBank/DDBJ databases">
        <title>Genome-based taxonomic framework of Microbacterium strains isolated from marine environment, the description of four new species and reclassification of four preexisting species.</title>
        <authorList>
            <person name="Lee S.D."/>
            <person name="Kim S.-M."/>
            <person name="Byeon Y.-S."/>
            <person name="Yang H.L."/>
            <person name="Kim I.S."/>
        </authorList>
    </citation>
    <scope>NUCLEOTIDE SEQUENCE [LARGE SCALE GENOMIC DNA]</scope>
    <source>
        <strain evidence="6 7">SSW1-49</strain>
    </source>
</reference>
<protein>
    <submittedName>
        <fullName evidence="6">TetR/AcrR family transcriptional regulator</fullName>
    </submittedName>
</protein>
<dbReference type="Proteomes" id="UP001300096">
    <property type="component" value="Unassembled WGS sequence"/>
</dbReference>
<dbReference type="SUPFAM" id="SSF46689">
    <property type="entry name" value="Homeodomain-like"/>
    <property type="match status" value="1"/>
</dbReference>
<proteinExistence type="predicted"/>
<dbReference type="Gene3D" id="1.10.357.10">
    <property type="entry name" value="Tetracycline Repressor, domain 2"/>
    <property type="match status" value="1"/>
</dbReference>
<dbReference type="InterPro" id="IPR050109">
    <property type="entry name" value="HTH-type_TetR-like_transc_reg"/>
</dbReference>
<feature type="domain" description="HTH tetR-type" evidence="5">
    <location>
        <begin position="27"/>
        <end position="87"/>
    </location>
</feature>
<dbReference type="InterPro" id="IPR009057">
    <property type="entry name" value="Homeodomain-like_sf"/>
</dbReference>
<evidence type="ECO:0000256" key="3">
    <source>
        <dbReference type="ARBA" id="ARBA00023163"/>
    </source>
</evidence>
<dbReference type="PANTHER" id="PTHR30055:SF238">
    <property type="entry name" value="MYCOFACTOCIN BIOSYNTHESIS TRANSCRIPTIONAL REGULATOR MFTR-RELATED"/>
    <property type="match status" value="1"/>
</dbReference>
<keyword evidence="2 4" id="KW-0238">DNA-binding</keyword>
<evidence type="ECO:0000256" key="4">
    <source>
        <dbReference type="PROSITE-ProRule" id="PRU00335"/>
    </source>
</evidence>
<comment type="caution">
    <text evidence="6">The sequence shown here is derived from an EMBL/GenBank/DDBJ whole genome shotgun (WGS) entry which is preliminary data.</text>
</comment>
<keyword evidence="3" id="KW-0804">Transcription</keyword>
<accession>A0ABT0F9S3</accession>
<evidence type="ECO:0000313" key="6">
    <source>
        <dbReference type="EMBL" id="MCK2034773.1"/>
    </source>
</evidence>
<name>A0ABT0F9S3_9MICO</name>